<protein>
    <submittedName>
        <fullName evidence="1">Methyltransferase domain-containing protein</fullName>
    </submittedName>
</protein>
<dbReference type="Proteomes" id="UP000198814">
    <property type="component" value="Unassembled WGS sequence"/>
</dbReference>
<accession>A0A1H8L677</accession>
<dbReference type="GO" id="GO:0032259">
    <property type="term" value="P:methylation"/>
    <property type="evidence" value="ECO:0007669"/>
    <property type="project" value="UniProtKB-KW"/>
</dbReference>
<dbReference type="Gene3D" id="3.40.50.150">
    <property type="entry name" value="Vaccinia Virus protein VP39"/>
    <property type="match status" value="1"/>
</dbReference>
<organism evidence="1 2">
    <name type="scientific">Nitrosomonas oligotropha</name>
    <dbReference type="NCBI Taxonomy" id="42354"/>
    <lineage>
        <taxon>Bacteria</taxon>
        <taxon>Pseudomonadati</taxon>
        <taxon>Pseudomonadota</taxon>
        <taxon>Betaproteobacteria</taxon>
        <taxon>Nitrosomonadales</taxon>
        <taxon>Nitrosomonadaceae</taxon>
        <taxon>Nitrosomonas</taxon>
    </lineage>
</organism>
<dbReference type="CDD" id="cd02440">
    <property type="entry name" value="AdoMet_MTases"/>
    <property type="match status" value="1"/>
</dbReference>
<name>A0A1H8L677_9PROT</name>
<keyword evidence="2" id="KW-1185">Reference proteome</keyword>
<sequence>MTIPAERIGTEANSTCYACGKQGEVLYRGLTDRLFGAPGGWTLRKCTDAECGLIWLDPRPAVDEIGKAYRNYYTHGHTNHARQSRWARIVRAILHTTSIYLLGLRRERRRYKRVYLDKTSPGRLLEVGCGNGKRLARMRALGWDVMGQEIDPVAAEHVRNVKGIPLHLGPLETIQSGEYDVVLLSHVIEHVHDPVAMLMTCRRLLKHNGLLVVLTPNAASYGHSKFGAAWRGLEPPRHLHLFTSQTLNQLALKAGFSDPRCWTTPIGAYGIGQSSPPLAEAAIGQQSITIRDVIRGFRFQVAASLVFLFNKNSGEECVLMASKKTTPP</sequence>
<dbReference type="Pfam" id="PF13489">
    <property type="entry name" value="Methyltransf_23"/>
    <property type="match status" value="1"/>
</dbReference>
<dbReference type="InterPro" id="IPR029063">
    <property type="entry name" value="SAM-dependent_MTases_sf"/>
</dbReference>
<dbReference type="PANTHER" id="PTHR43861">
    <property type="entry name" value="TRANS-ACONITATE 2-METHYLTRANSFERASE-RELATED"/>
    <property type="match status" value="1"/>
</dbReference>
<keyword evidence="1" id="KW-0489">Methyltransferase</keyword>
<dbReference type="GO" id="GO:0008168">
    <property type="term" value="F:methyltransferase activity"/>
    <property type="evidence" value="ECO:0007669"/>
    <property type="project" value="UniProtKB-KW"/>
</dbReference>
<dbReference type="AlphaFoldDB" id="A0A1H8L677"/>
<proteinExistence type="predicted"/>
<dbReference type="RefSeq" id="WP_256206087.1">
    <property type="nucleotide sequence ID" value="NZ_FNOE01000002.1"/>
</dbReference>
<reference evidence="2" key="1">
    <citation type="submission" date="2016-10" db="EMBL/GenBank/DDBJ databases">
        <authorList>
            <person name="Varghese N."/>
            <person name="Submissions S."/>
        </authorList>
    </citation>
    <scope>NUCLEOTIDE SEQUENCE [LARGE SCALE GENOMIC DNA]</scope>
    <source>
        <strain evidence="2">Nm76</strain>
    </source>
</reference>
<gene>
    <name evidence="1" type="ORF">SAMN05216333_10372</name>
</gene>
<evidence type="ECO:0000313" key="1">
    <source>
        <dbReference type="EMBL" id="SEO00605.1"/>
    </source>
</evidence>
<keyword evidence="1" id="KW-0808">Transferase</keyword>
<evidence type="ECO:0000313" key="2">
    <source>
        <dbReference type="Proteomes" id="UP000198814"/>
    </source>
</evidence>
<dbReference type="SUPFAM" id="SSF53335">
    <property type="entry name" value="S-adenosyl-L-methionine-dependent methyltransferases"/>
    <property type="match status" value="1"/>
</dbReference>
<dbReference type="EMBL" id="FODO01000003">
    <property type="protein sequence ID" value="SEO00605.1"/>
    <property type="molecule type" value="Genomic_DNA"/>
</dbReference>
<dbReference type="STRING" id="42354.SAMN05216333_10372"/>